<reference evidence="2 3" key="1">
    <citation type="journal article" date="2015" name="Nature">
        <title>rRNA introns, odd ribosomes, and small enigmatic genomes across a large radiation of phyla.</title>
        <authorList>
            <person name="Brown C.T."/>
            <person name="Hug L.A."/>
            <person name="Thomas B.C."/>
            <person name="Sharon I."/>
            <person name="Castelle C.J."/>
            <person name="Singh A."/>
            <person name="Wilkins M.J."/>
            <person name="Williams K.H."/>
            <person name="Banfield J.F."/>
        </authorList>
    </citation>
    <scope>NUCLEOTIDE SEQUENCE [LARGE SCALE GENOMIC DNA]</scope>
</reference>
<evidence type="ECO:0000313" key="3">
    <source>
        <dbReference type="Proteomes" id="UP000034054"/>
    </source>
</evidence>
<evidence type="ECO:0000313" key="2">
    <source>
        <dbReference type="EMBL" id="KKW32701.1"/>
    </source>
</evidence>
<keyword evidence="1" id="KW-0812">Transmembrane</keyword>
<protein>
    <submittedName>
        <fullName evidence="2">Uncharacterized protein</fullName>
    </submittedName>
</protein>
<evidence type="ECO:0000256" key="1">
    <source>
        <dbReference type="SAM" id="Phobius"/>
    </source>
</evidence>
<sequence>MGGNKKGIMKKLLLVILGIVVGVGASFFWISQSGMSSGSSITGPIQYTCELSGGVFENGSCVCPIEEQLGQTQEMMYDKSTGFCQTTFGGPGGDAFAAGSGLPRGHYSYYNDIINYWCEESGGSKSGAACICEPENDYNKTTGRCE</sequence>
<gene>
    <name evidence="2" type="ORF">UY76_C0019G0011</name>
</gene>
<keyword evidence="1" id="KW-0472">Membrane</keyword>
<dbReference type="Proteomes" id="UP000034054">
    <property type="component" value="Unassembled WGS sequence"/>
</dbReference>
<feature type="transmembrane region" description="Helical" evidence="1">
    <location>
        <begin position="12"/>
        <end position="30"/>
    </location>
</feature>
<dbReference type="EMBL" id="LCRH01000019">
    <property type="protein sequence ID" value="KKW32701.1"/>
    <property type="molecule type" value="Genomic_DNA"/>
</dbReference>
<organism evidence="2 3">
    <name type="scientific">Candidatus Uhrbacteria bacterium GW2011_GWA2_52_8d</name>
    <dbReference type="NCBI Taxonomy" id="1618979"/>
    <lineage>
        <taxon>Bacteria</taxon>
        <taxon>Candidatus Uhriibacteriota</taxon>
    </lineage>
</organism>
<keyword evidence="1" id="KW-1133">Transmembrane helix</keyword>
<name>A0A0G1XP46_9BACT</name>
<accession>A0A0G1XP46</accession>
<proteinExistence type="predicted"/>
<dbReference type="AlphaFoldDB" id="A0A0G1XP46"/>
<comment type="caution">
    <text evidence="2">The sequence shown here is derived from an EMBL/GenBank/DDBJ whole genome shotgun (WGS) entry which is preliminary data.</text>
</comment>